<protein>
    <submittedName>
        <fullName evidence="2">Uncharacterized protein</fullName>
    </submittedName>
</protein>
<accession>A0A371PC69</accession>
<proteinExistence type="predicted"/>
<keyword evidence="3" id="KW-1185">Reference proteome</keyword>
<dbReference type="EMBL" id="QUBR01000001">
    <property type="protein sequence ID" value="REK73176.1"/>
    <property type="molecule type" value="Genomic_DNA"/>
</dbReference>
<dbReference type="AlphaFoldDB" id="A0A371PC69"/>
<dbReference type="Proteomes" id="UP000265581">
    <property type="component" value="Unassembled WGS sequence"/>
</dbReference>
<reference evidence="2 3" key="1">
    <citation type="submission" date="2018-08" db="EMBL/GenBank/DDBJ databases">
        <title>Aeromicrobium sp. M2KJ-4, whole genome shotgun sequence.</title>
        <authorList>
            <person name="Tuo L."/>
        </authorList>
    </citation>
    <scope>NUCLEOTIDE SEQUENCE [LARGE SCALE GENOMIC DNA]</scope>
    <source>
        <strain evidence="2 3">M2KJ-4</strain>
    </source>
</reference>
<comment type="caution">
    <text evidence="2">The sequence shown here is derived from an EMBL/GenBank/DDBJ whole genome shotgun (WGS) entry which is preliminary data.</text>
</comment>
<organism evidence="2 3">
    <name type="scientific">Aeromicrobium endophyticum</name>
    <dbReference type="NCBI Taxonomy" id="2292704"/>
    <lineage>
        <taxon>Bacteria</taxon>
        <taxon>Bacillati</taxon>
        <taxon>Actinomycetota</taxon>
        <taxon>Actinomycetes</taxon>
        <taxon>Propionibacteriales</taxon>
        <taxon>Nocardioidaceae</taxon>
        <taxon>Aeromicrobium</taxon>
    </lineage>
</organism>
<evidence type="ECO:0000313" key="3">
    <source>
        <dbReference type="Proteomes" id="UP000265581"/>
    </source>
</evidence>
<feature type="compositionally biased region" description="Basic and acidic residues" evidence="1">
    <location>
        <begin position="55"/>
        <end position="64"/>
    </location>
</feature>
<evidence type="ECO:0000313" key="2">
    <source>
        <dbReference type="EMBL" id="REK73176.1"/>
    </source>
</evidence>
<evidence type="ECO:0000256" key="1">
    <source>
        <dbReference type="SAM" id="MobiDB-lite"/>
    </source>
</evidence>
<gene>
    <name evidence="2" type="ORF">DX116_06275</name>
</gene>
<name>A0A371PC69_9ACTN</name>
<sequence>MSIEHATCEASTGGTLGVALAVGVALGFVAGSESSEPLQPDSRTRAAAAAGTRRRITEEVTRSL</sequence>
<feature type="region of interest" description="Disordered" evidence="1">
    <location>
        <begin position="32"/>
        <end position="64"/>
    </location>
</feature>